<comment type="similarity">
    <text evidence="1">Belongs to the peptidase M13 family.</text>
</comment>
<keyword evidence="6" id="KW-1185">Reference proteome</keyword>
<evidence type="ECO:0000313" key="6">
    <source>
        <dbReference type="Proteomes" id="UP001321473"/>
    </source>
</evidence>
<dbReference type="EMBL" id="JARKHS020015650">
    <property type="protein sequence ID" value="KAK8774253.1"/>
    <property type="molecule type" value="Genomic_DNA"/>
</dbReference>
<dbReference type="Proteomes" id="UP001321473">
    <property type="component" value="Unassembled WGS sequence"/>
</dbReference>
<evidence type="ECO:0000256" key="1">
    <source>
        <dbReference type="ARBA" id="ARBA00007357"/>
    </source>
</evidence>
<feature type="region of interest" description="Disordered" evidence="2">
    <location>
        <begin position="1"/>
        <end position="137"/>
    </location>
</feature>
<feature type="compositionally biased region" description="Basic and acidic residues" evidence="2">
    <location>
        <begin position="110"/>
        <end position="127"/>
    </location>
</feature>
<dbReference type="AlphaFoldDB" id="A0AAQ4EII9"/>
<dbReference type="Pfam" id="PF05649">
    <property type="entry name" value="Peptidase_M13_N"/>
    <property type="match status" value="1"/>
</dbReference>
<dbReference type="InterPro" id="IPR008753">
    <property type="entry name" value="Peptidase_M13_N"/>
</dbReference>
<keyword evidence="3" id="KW-1133">Transmembrane helix</keyword>
<feature type="compositionally biased region" description="Basic and acidic residues" evidence="2">
    <location>
        <begin position="69"/>
        <end position="101"/>
    </location>
</feature>
<feature type="compositionally biased region" description="Polar residues" evidence="2">
    <location>
        <begin position="41"/>
        <end position="60"/>
    </location>
</feature>
<comment type="caution">
    <text evidence="5">The sequence shown here is derived from an EMBL/GenBank/DDBJ whole genome shotgun (WGS) entry which is preliminary data.</text>
</comment>
<accession>A0AAQ4EII9</accession>
<dbReference type="InterPro" id="IPR024079">
    <property type="entry name" value="MetalloPept_cat_dom_sf"/>
</dbReference>
<name>A0AAQ4EII9_AMBAM</name>
<dbReference type="SUPFAM" id="SSF55486">
    <property type="entry name" value="Metalloproteases ('zincins'), catalytic domain"/>
    <property type="match status" value="1"/>
</dbReference>
<feature type="compositionally biased region" description="Basic residues" evidence="2">
    <location>
        <begin position="9"/>
        <end position="25"/>
    </location>
</feature>
<dbReference type="InterPro" id="IPR000718">
    <property type="entry name" value="Peptidase_M13"/>
</dbReference>
<dbReference type="PANTHER" id="PTHR11733:SF241">
    <property type="entry name" value="GH26575P-RELATED"/>
    <property type="match status" value="1"/>
</dbReference>
<dbReference type="Gene3D" id="1.10.1380.10">
    <property type="entry name" value="Neutral endopeptidase , domain2"/>
    <property type="match status" value="1"/>
</dbReference>
<dbReference type="GO" id="GO:0005886">
    <property type="term" value="C:plasma membrane"/>
    <property type="evidence" value="ECO:0007669"/>
    <property type="project" value="TreeGrafter"/>
</dbReference>
<dbReference type="GO" id="GO:0004222">
    <property type="term" value="F:metalloendopeptidase activity"/>
    <property type="evidence" value="ECO:0007669"/>
    <property type="project" value="InterPro"/>
</dbReference>
<dbReference type="InterPro" id="IPR042089">
    <property type="entry name" value="Peptidase_M13_dom_2"/>
</dbReference>
<dbReference type="PROSITE" id="PS51885">
    <property type="entry name" value="NEPRILYSIN"/>
    <property type="match status" value="1"/>
</dbReference>
<gene>
    <name evidence="5" type="ORF">V5799_011212</name>
</gene>
<proteinExistence type="inferred from homology"/>
<keyword evidence="3" id="KW-0812">Transmembrane</keyword>
<feature type="domain" description="Peptidase M13 N-terminal" evidence="4">
    <location>
        <begin position="239"/>
        <end position="579"/>
    </location>
</feature>
<keyword evidence="3" id="KW-0472">Membrane</keyword>
<evidence type="ECO:0000313" key="5">
    <source>
        <dbReference type="EMBL" id="KAK8774253.1"/>
    </source>
</evidence>
<reference evidence="5 6" key="1">
    <citation type="journal article" date="2023" name="Arcadia Sci">
        <title>De novo assembly of a long-read Amblyomma americanum tick genome.</title>
        <authorList>
            <person name="Chou S."/>
            <person name="Poskanzer K.E."/>
            <person name="Rollins M."/>
            <person name="Thuy-Boun P.S."/>
        </authorList>
    </citation>
    <scope>NUCLEOTIDE SEQUENCE [LARGE SCALE GENOMIC DNA]</scope>
    <source>
        <strain evidence="5">F_SG_1</strain>
        <tissue evidence="5">Salivary glands</tissue>
    </source>
</reference>
<feature type="transmembrane region" description="Helical" evidence="3">
    <location>
        <begin position="185"/>
        <end position="207"/>
    </location>
</feature>
<evidence type="ECO:0000256" key="3">
    <source>
        <dbReference type="SAM" id="Phobius"/>
    </source>
</evidence>
<dbReference type="PANTHER" id="PTHR11733">
    <property type="entry name" value="ZINC METALLOPROTEASE FAMILY M13 NEPRILYSIN-RELATED"/>
    <property type="match status" value="1"/>
</dbReference>
<protein>
    <recommendedName>
        <fullName evidence="4">Peptidase M13 N-terminal domain-containing protein</fullName>
    </recommendedName>
</protein>
<dbReference type="Gene3D" id="3.40.390.10">
    <property type="entry name" value="Collagenase (Catalytic Domain)"/>
    <property type="match status" value="1"/>
</dbReference>
<dbReference type="GO" id="GO:0016485">
    <property type="term" value="P:protein processing"/>
    <property type="evidence" value="ECO:0007669"/>
    <property type="project" value="TreeGrafter"/>
</dbReference>
<evidence type="ECO:0000259" key="4">
    <source>
        <dbReference type="Pfam" id="PF05649"/>
    </source>
</evidence>
<sequence length="841" mass="92580">MSSADPAKPKKRSKKNAPRKRKKTSRSATPQQDLETPPADQETQSPDCETPASSGFTSPMHNPEISIEEQAHSPEEPETGGDKVKVPDSEGAKGIAKDVARIDTTIVPEKNARSRAEPENKPQEERTQSSGGAVSPGQYGPALVALLSIGGKTVELISPERRRSSSGQHNYRSDDAALVFRRQSVLLIVAASAVCSIILTLVVIKLLHTEEMIDLACVSNACRQVAAYLESVVDPSVSPCDDFYRHVCGRWQRTSPPLRSFMAEVAHNFSETRHAALVRERQEGAVERAASLLYRSCLDFYGRPADLVAAARSLFKELDISPQSWMKETTPEAFFADILRLSFVYRFNSLFKITSRTTRNETHYIIDRPPSFAQRTGADHANVDTLRQYLRSLLVAAAHENVTSSVLEQVAILDSERSRNTSTEASRQGKLAELTCGSLSGPTWVDVLAQLRAVPDVAFVEARQFGAICKDLTLVLVETTSAARPLYLMALLLAHVVRYDHKLSEPEGGLRALCLKETSTVFGSAWLPLLTRLLSVSEESQWEIDGYFGSMHKGAKEQVLAREWMTREDRMVLANKLDTVGMALFPPGTSLGDHWELCFQRNASLVLTATDFVRNKVFLQTRNDDGVSCENTLDADWTRHQDLLQGTSLVVDSASTTLIVPHAFGVPPLFYPGLEEKYINLAVLGIAMAQHILGVASSVAEFNDSADARGYPWSQETMARYKRIQNCYASLSPPFHGQLLGFQFDGAFLAPDAFELSYSEKSRLDPPSVAASPQRARATSALFFKRACLPLCKARDAPGELDEATLHAACLLGVSNVPRFSEVFECQDGDRMGSIRECLGH</sequence>
<organism evidence="5 6">
    <name type="scientific">Amblyomma americanum</name>
    <name type="common">Lone star tick</name>
    <dbReference type="NCBI Taxonomy" id="6943"/>
    <lineage>
        <taxon>Eukaryota</taxon>
        <taxon>Metazoa</taxon>
        <taxon>Ecdysozoa</taxon>
        <taxon>Arthropoda</taxon>
        <taxon>Chelicerata</taxon>
        <taxon>Arachnida</taxon>
        <taxon>Acari</taxon>
        <taxon>Parasitiformes</taxon>
        <taxon>Ixodida</taxon>
        <taxon>Ixodoidea</taxon>
        <taxon>Ixodidae</taxon>
        <taxon>Amblyomminae</taxon>
        <taxon>Amblyomma</taxon>
    </lineage>
</organism>
<evidence type="ECO:0000256" key="2">
    <source>
        <dbReference type="SAM" id="MobiDB-lite"/>
    </source>
</evidence>